<dbReference type="AlphaFoldDB" id="A0A6C1B1K3"/>
<dbReference type="RefSeq" id="WP_173764666.1">
    <property type="nucleotide sequence ID" value="NZ_CP048836.1"/>
</dbReference>
<evidence type="ECO:0000313" key="3">
    <source>
        <dbReference type="Proteomes" id="UP000501991"/>
    </source>
</evidence>
<feature type="compositionally biased region" description="Low complexity" evidence="1">
    <location>
        <begin position="26"/>
        <end position="39"/>
    </location>
</feature>
<evidence type="ECO:0000256" key="1">
    <source>
        <dbReference type="SAM" id="MobiDB-lite"/>
    </source>
</evidence>
<reference evidence="2 3" key="1">
    <citation type="submission" date="2020-02" db="EMBL/GenBank/DDBJ databases">
        <title>Nitrogenibacter mangrovi gen. nov., sp. nov. isolated from mangrove sediment, a denitrifying betaproteobacterium.</title>
        <authorList>
            <person name="Liao H."/>
            <person name="Tian Y."/>
        </authorList>
    </citation>
    <scope>NUCLEOTIDE SEQUENCE [LARGE SCALE GENOMIC DNA]</scope>
    <source>
        <strain evidence="2 3">M9-3-2</strain>
    </source>
</reference>
<dbReference type="KEGG" id="azq:G3580_07505"/>
<keyword evidence="3" id="KW-1185">Reference proteome</keyword>
<accession>A0A6C1B1K3</accession>
<name>A0A6C1B1K3_9RHOO</name>
<evidence type="ECO:0000313" key="2">
    <source>
        <dbReference type="EMBL" id="QID17501.1"/>
    </source>
</evidence>
<sequence length="69" mass="7484">MHVTPSRYTLRGIPVSRGGTSRVSEAEPAPASEAVETTPPIEAGRTEVRRSIWLDLLHGRISLDALFGD</sequence>
<dbReference type="Proteomes" id="UP000501991">
    <property type="component" value="Chromosome"/>
</dbReference>
<proteinExistence type="predicted"/>
<organism evidence="2 3">
    <name type="scientific">Nitrogeniibacter mangrovi</name>
    <dbReference type="NCBI Taxonomy" id="2016596"/>
    <lineage>
        <taxon>Bacteria</taxon>
        <taxon>Pseudomonadati</taxon>
        <taxon>Pseudomonadota</taxon>
        <taxon>Betaproteobacteria</taxon>
        <taxon>Rhodocyclales</taxon>
        <taxon>Zoogloeaceae</taxon>
        <taxon>Nitrogeniibacter</taxon>
    </lineage>
</organism>
<protein>
    <submittedName>
        <fullName evidence="2">Uncharacterized protein</fullName>
    </submittedName>
</protein>
<gene>
    <name evidence="2" type="ORF">G3580_07505</name>
</gene>
<feature type="region of interest" description="Disordered" evidence="1">
    <location>
        <begin position="1"/>
        <end position="39"/>
    </location>
</feature>
<dbReference type="EMBL" id="CP048836">
    <property type="protein sequence ID" value="QID17501.1"/>
    <property type="molecule type" value="Genomic_DNA"/>
</dbReference>